<proteinExistence type="inferred from homology"/>
<evidence type="ECO:0000313" key="9">
    <source>
        <dbReference type="Proteomes" id="UP000520814"/>
    </source>
</evidence>
<dbReference type="InterPro" id="IPR014777">
    <property type="entry name" value="4pyrrole_Mease_sub1"/>
</dbReference>
<organism evidence="8 9">
    <name type="scientific">Armatimonas rosea</name>
    <dbReference type="NCBI Taxonomy" id="685828"/>
    <lineage>
        <taxon>Bacteria</taxon>
        <taxon>Bacillati</taxon>
        <taxon>Armatimonadota</taxon>
        <taxon>Armatimonadia</taxon>
        <taxon>Armatimonadales</taxon>
        <taxon>Armatimonadaceae</taxon>
        <taxon>Armatimonas</taxon>
    </lineage>
</organism>
<keyword evidence="5" id="KW-0627">Porphyrin biosynthesis</keyword>
<dbReference type="Pfam" id="PF00590">
    <property type="entry name" value="TP_methylase"/>
    <property type="match status" value="1"/>
</dbReference>
<dbReference type="CDD" id="cd11642">
    <property type="entry name" value="SUMT"/>
    <property type="match status" value="1"/>
</dbReference>
<dbReference type="AlphaFoldDB" id="A0A7W9W4M3"/>
<dbReference type="EMBL" id="JACHGW010000001">
    <property type="protein sequence ID" value="MBB6049564.1"/>
    <property type="molecule type" value="Genomic_DNA"/>
</dbReference>
<dbReference type="InterPro" id="IPR003043">
    <property type="entry name" value="Uropor_MeTrfase_CS"/>
</dbReference>
<protein>
    <recommendedName>
        <fullName evidence="1">uroporphyrinogen-III C-methyltransferase</fullName>
        <ecNumber evidence="1">2.1.1.107</ecNumber>
    </recommendedName>
</protein>
<dbReference type="InterPro" id="IPR000878">
    <property type="entry name" value="4pyrrol_Mease"/>
</dbReference>
<dbReference type="GO" id="GO:0032259">
    <property type="term" value="P:methylation"/>
    <property type="evidence" value="ECO:0007669"/>
    <property type="project" value="UniProtKB-KW"/>
</dbReference>
<sequence length="253" mass="26630">MPVPFKQSEERVMSGFVYLVGAGPGDPELLTLKGLKALQQADVVLYDRLIAPELLDYAPAGAERLYVGKDLGSPSQPRQDAIHEALVAHAQQGKTVVRLKGGDPFVFGRGSEEAAYLRQHGISYAVVPGVSSAIAGPGAAGIPVTHRGISAGFCVFAGQEGEANHLPESHWQAAALIGTAVFLMGVARLPKILEKQRQYGRPESTPVALIASATCPEQRVVTGTLATIESLVSEILPPAIIVIGDVVGVRELL</sequence>
<reference evidence="8 9" key="1">
    <citation type="submission" date="2020-08" db="EMBL/GenBank/DDBJ databases">
        <title>Genomic Encyclopedia of Type Strains, Phase IV (KMG-IV): sequencing the most valuable type-strain genomes for metagenomic binning, comparative biology and taxonomic classification.</title>
        <authorList>
            <person name="Goeker M."/>
        </authorList>
    </citation>
    <scope>NUCLEOTIDE SEQUENCE [LARGE SCALE GENOMIC DNA]</scope>
    <source>
        <strain evidence="8 9">DSM 23562</strain>
    </source>
</reference>
<dbReference type="PANTHER" id="PTHR45790">
    <property type="entry name" value="SIROHEME SYNTHASE-RELATED"/>
    <property type="match status" value="1"/>
</dbReference>
<dbReference type="Gene3D" id="3.30.950.10">
    <property type="entry name" value="Methyltransferase, Cobalt-precorrin-4 Transmethylase, Domain 2"/>
    <property type="match status" value="1"/>
</dbReference>
<keyword evidence="3 6" id="KW-0808">Transferase</keyword>
<dbReference type="PROSITE" id="PS00839">
    <property type="entry name" value="SUMT_1"/>
    <property type="match status" value="1"/>
</dbReference>
<dbReference type="EC" id="2.1.1.107" evidence="1"/>
<evidence type="ECO:0000256" key="4">
    <source>
        <dbReference type="ARBA" id="ARBA00022691"/>
    </source>
</evidence>
<dbReference type="InterPro" id="IPR050161">
    <property type="entry name" value="Siro_Cobalamin_biosynth"/>
</dbReference>
<dbReference type="FunFam" id="3.40.1010.10:FF:000001">
    <property type="entry name" value="Siroheme synthase"/>
    <property type="match status" value="1"/>
</dbReference>
<keyword evidence="4" id="KW-0949">S-adenosyl-L-methionine</keyword>
<dbReference type="PANTHER" id="PTHR45790:SF3">
    <property type="entry name" value="S-ADENOSYL-L-METHIONINE-DEPENDENT UROPORPHYRINOGEN III METHYLTRANSFERASE, CHLOROPLASTIC"/>
    <property type="match status" value="1"/>
</dbReference>
<dbReference type="NCBIfam" id="NF004790">
    <property type="entry name" value="PRK06136.1"/>
    <property type="match status" value="1"/>
</dbReference>
<dbReference type="GO" id="GO:0004851">
    <property type="term" value="F:uroporphyrin-III C-methyltransferase activity"/>
    <property type="evidence" value="ECO:0007669"/>
    <property type="project" value="UniProtKB-EC"/>
</dbReference>
<evidence type="ECO:0000313" key="8">
    <source>
        <dbReference type="EMBL" id="MBB6049564.1"/>
    </source>
</evidence>
<feature type="domain" description="Tetrapyrrole methylase" evidence="7">
    <location>
        <begin position="17"/>
        <end position="228"/>
    </location>
</feature>
<keyword evidence="9" id="KW-1185">Reference proteome</keyword>
<dbReference type="Gene3D" id="3.40.1010.10">
    <property type="entry name" value="Cobalt-precorrin-4 Transmethylase, Domain 1"/>
    <property type="match status" value="1"/>
</dbReference>
<evidence type="ECO:0000256" key="5">
    <source>
        <dbReference type="ARBA" id="ARBA00023244"/>
    </source>
</evidence>
<evidence type="ECO:0000256" key="1">
    <source>
        <dbReference type="ARBA" id="ARBA00012162"/>
    </source>
</evidence>
<evidence type="ECO:0000256" key="2">
    <source>
        <dbReference type="ARBA" id="ARBA00022603"/>
    </source>
</evidence>
<name>A0A7W9W4M3_ARMRO</name>
<dbReference type="Proteomes" id="UP000520814">
    <property type="component" value="Unassembled WGS sequence"/>
</dbReference>
<comment type="caution">
    <text evidence="8">The sequence shown here is derived from an EMBL/GenBank/DDBJ whole genome shotgun (WGS) entry which is preliminary data.</text>
</comment>
<dbReference type="InterPro" id="IPR035996">
    <property type="entry name" value="4pyrrol_Methylase_sf"/>
</dbReference>
<dbReference type="GO" id="GO:0019354">
    <property type="term" value="P:siroheme biosynthetic process"/>
    <property type="evidence" value="ECO:0007669"/>
    <property type="project" value="InterPro"/>
</dbReference>
<dbReference type="InterPro" id="IPR014776">
    <property type="entry name" value="4pyrrole_Mease_sub2"/>
</dbReference>
<dbReference type="SUPFAM" id="SSF53790">
    <property type="entry name" value="Tetrapyrrole methylase"/>
    <property type="match status" value="1"/>
</dbReference>
<dbReference type="InterPro" id="IPR006366">
    <property type="entry name" value="CobA/CysG_C"/>
</dbReference>
<comment type="similarity">
    <text evidence="6">Belongs to the precorrin methyltransferase family.</text>
</comment>
<evidence type="ECO:0000256" key="3">
    <source>
        <dbReference type="ARBA" id="ARBA00022679"/>
    </source>
</evidence>
<gene>
    <name evidence="8" type="ORF">HNQ39_001326</name>
</gene>
<evidence type="ECO:0000259" key="7">
    <source>
        <dbReference type="Pfam" id="PF00590"/>
    </source>
</evidence>
<evidence type="ECO:0000256" key="6">
    <source>
        <dbReference type="RuleBase" id="RU003960"/>
    </source>
</evidence>
<keyword evidence="2 6" id="KW-0489">Methyltransferase</keyword>
<dbReference type="NCBIfam" id="TIGR01469">
    <property type="entry name" value="cobA_cysG_Cterm"/>
    <property type="match status" value="1"/>
</dbReference>
<dbReference type="PROSITE" id="PS00840">
    <property type="entry name" value="SUMT_2"/>
    <property type="match status" value="1"/>
</dbReference>
<accession>A0A7W9W4M3</accession>